<dbReference type="Proteomes" id="UP000663193">
    <property type="component" value="Chromosome 9"/>
</dbReference>
<name>A0A7U2F553_PHANO</name>
<feature type="region of interest" description="Disordered" evidence="1">
    <location>
        <begin position="439"/>
        <end position="481"/>
    </location>
</feature>
<feature type="compositionally biased region" description="Basic and acidic residues" evidence="1">
    <location>
        <begin position="449"/>
        <end position="475"/>
    </location>
</feature>
<keyword evidence="3" id="KW-1185">Reference proteome</keyword>
<organism evidence="2 3">
    <name type="scientific">Phaeosphaeria nodorum (strain SN15 / ATCC MYA-4574 / FGSC 10173)</name>
    <name type="common">Glume blotch fungus</name>
    <name type="synonym">Parastagonospora nodorum</name>
    <dbReference type="NCBI Taxonomy" id="321614"/>
    <lineage>
        <taxon>Eukaryota</taxon>
        <taxon>Fungi</taxon>
        <taxon>Dikarya</taxon>
        <taxon>Ascomycota</taxon>
        <taxon>Pezizomycotina</taxon>
        <taxon>Dothideomycetes</taxon>
        <taxon>Pleosporomycetidae</taxon>
        <taxon>Pleosporales</taxon>
        <taxon>Pleosporineae</taxon>
        <taxon>Phaeosphaeriaceae</taxon>
        <taxon>Parastagonospora</taxon>
    </lineage>
</organism>
<protein>
    <submittedName>
        <fullName evidence="2">Uncharacterized protein</fullName>
    </submittedName>
</protein>
<gene>
    <name evidence="2" type="ORF">JI435_062670</name>
</gene>
<accession>A0A7U2F553</accession>
<dbReference type="RefSeq" id="XP_001796646.1">
    <property type="nucleotide sequence ID" value="XM_001796594.1"/>
</dbReference>
<evidence type="ECO:0000313" key="3">
    <source>
        <dbReference type="Proteomes" id="UP000663193"/>
    </source>
</evidence>
<dbReference type="OrthoDB" id="3799489at2759"/>
<dbReference type="EMBL" id="CP069031">
    <property type="protein sequence ID" value="QRC98905.1"/>
    <property type="molecule type" value="Genomic_DNA"/>
</dbReference>
<reference evidence="3" key="1">
    <citation type="journal article" date="2021" name="BMC Genomics">
        <title>Chromosome-level genome assembly and manually-curated proteome of model necrotroph Parastagonospora nodorum Sn15 reveals a genome-wide trove of candidate effector homologs, and redundancy of virulence-related functions within an accessory chromosome.</title>
        <authorList>
            <person name="Bertazzoni S."/>
            <person name="Jones D.A.B."/>
            <person name="Phan H.T."/>
            <person name="Tan K.-C."/>
            <person name="Hane J.K."/>
        </authorList>
    </citation>
    <scope>NUCLEOTIDE SEQUENCE [LARGE SCALE GENOMIC DNA]</scope>
    <source>
        <strain evidence="3">SN15 / ATCC MYA-4574 / FGSC 10173)</strain>
    </source>
</reference>
<dbReference type="VEuPathDB" id="FungiDB:JI435_062670"/>
<feature type="region of interest" description="Disordered" evidence="1">
    <location>
        <begin position="105"/>
        <end position="140"/>
    </location>
</feature>
<feature type="compositionally biased region" description="Acidic residues" evidence="1">
    <location>
        <begin position="594"/>
        <end position="610"/>
    </location>
</feature>
<feature type="compositionally biased region" description="Low complexity" evidence="1">
    <location>
        <begin position="113"/>
        <end position="124"/>
    </location>
</feature>
<feature type="compositionally biased region" description="Acidic residues" evidence="1">
    <location>
        <begin position="648"/>
        <end position="660"/>
    </location>
</feature>
<sequence length="678" mass="74375">MSGRDYFDGDGTPDSPMVVPSDESTGDGENSPQPRNNDREVAQDGDYHEDEQATSNAGTDEQDTAATDTQPVASAPRTLLPAVCILPAPAPTAIPTAAQAQDVPILPAPAPSANPTANPASNGSGPAPADIPGFDPTTVTAGLPTHMRSIGNIVPPGVNQALKCNRETLVPHASNPTKITAKFRVEVPGRTGEYYEQTDAIPVRDESVVSSRDPKYYFIPDLTVSKLQKKIRENKKNAQAPNQWIRQGTSYTWVRKDPKGGPDQVFDLTIMFRRLNATTHKYEEMYLNLKMLINPDPNTKTWMYAYNKWIDQIRRRRDAMYNQVHHKDHWSVAERRALCEAINAYIRKSGLVRFGSGATVQIPQADMQDMADAVNKVGTYKRKPDAVRGQIFSSHVKKNKAIFDLVNLAKDIRERVASGEILPRDMRYPTEAIPRHAFPKDLTPLKRRGASDKDADARKRGADLMDDGRSDHSDAPADDVPLPGCMQDFLNGNPATGIRPSKKVKFMTESGDELPDDEQWAETDEEILSEGAERARSEVALESVSGAYDSVEEASDDEDVEEREHQDANDMRSAIHNSYNRRAVPSSVGIQIPGEEDSDDSDSDSEDDEPTSAAASSGKTAKGRQRAQAAAGPATPSPPQKRRYSRDDENDASEGDDESDMGTPQGRSIKKARTKPSK</sequence>
<dbReference type="KEGG" id="pno:SNOG_06267"/>
<dbReference type="AlphaFoldDB" id="A0A7U2F553"/>
<evidence type="ECO:0000313" key="2">
    <source>
        <dbReference type="EMBL" id="QRC98905.1"/>
    </source>
</evidence>
<evidence type="ECO:0000256" key="1">
    <source>
        <dbReference type="SAM" id="MobiDB-lite"/>
    </source>
</evidence>
<proteinExistence type="predicted"/>
<feature type="compositionally biased region" description="Basic residues" evidence="1">
    <location>
        <begin position="668"/>
        <end position="678"/>
    </location>
</feature>
<feature type="compositionally biased region" description="Acidic residues" evidence="1">
    <location>
        <begin position="550"/>
        <end position="561"/>
    </location>
</feature>
<feature type="compositionally biased region" description="Low complexity" evidence="1">
    <location>
        <begin position="611"/>
        <end position="634"/>
    </location>
</feature>
<feature type="region of interest" description="Disordered" evidence="1">
    <location>
        <begin position="529"/>
        <end position="678"/>
    </location>
</feature>
<feature type="compositionally biased region" description="Basic and acidic residues" evidence="1">
    <location>
        <begin position="36"/>
        <end position="46"/>
    </location>
</feature>
<feature type="region of interest" description="Disordered" evidence="1">
    <location>
        <begin position="1"/>
        <end position="71"/>
    </location>
</feature>